<comment type="similarity">
    <text evidence="7">Belongs to the class I-like SAM-binding methyltransferase superfamily. C5-methyltransferase family.</text>
</comment>
<protein>
    <recommendedName>
        <fullName evidence="1">DNA (cytosine-5-)-methyltransferase</fullName>
        <ecNumber evidence="1">2.1.1.37</ecNumber>
    </recommendedName>
</protein>
<dbReference type="Proteomes" id="UP001432180">
    <property type="component" value="Chromosome"/>
</dbReference>
<proteinExistence type="inferred from homology"/>
<evidence type="ECO:0000256" key="2">
    <source>
        <dbReference type="ARBA" id="ARBA00022603"/>
    </source>
</evidence>
<reference evidence="8 9" key="1">
    <citation type="journal article" date="2023" name="Microorganisms">
        <title>Thiorhodovibrio frisius and Trv. litoralis spp. nov., Two Novel Members from a Clade of Fastidious Purple Sulfur Bacteria That Exhibit Unique Red-Shifted Light-Harvesting Capabilities.</title>
        <authorList>
            <person name="Methner A."/>
            <person name="Kuzyk S.B."/>
            <person name="Petersen J."/>
            <person name="Bauer S."/>
            <person name="Brinkmann H."/>
            <person name="Sichau K."/>
            <person name="Wanner G."/>
            <person name="Wolf J."/>
            <person name="Neumann-Schaal M."/>
            <person name="Henke P."/>
            <person name="Tank M."/>
            <person name="Sproer C."/>
            <person name="Bunk B."/>
            <person name="Overmann J."/>
        </authorList>
    </citation>
    <scope>NUCLEOTIDE SEQUENCE [LARGE SCALE GENOMIC DNA]</scope>
    <source>
        <strain evidence="8 9">DSM 6702</strain>
    </source>
</reference>
<dbReference type="PROSITE" id="PS00094">
    <property type="entry name" value="C5_MTASE_1"/>
    <property type="match status" value="1"/>
</dbReference>
<keyword evidence="9" id="KW-1185">Reference proteome</keyword>
<dbReference type="InterPro" id="IPR031303">
    <property type="entry name" value="C5_meth_CS"/>
</dbReference>
<dbReference type="EC" id="2.1.1.37" evidence="1"/>
<evidence type="ECO:0000256" key="5">
    <source>
        <dbReference type="ARBA" id="ARBA00022747"/>
    </source>
</evidence>
<evidence type="ECO:0000313" key="9">
    <source>
        <dbReference type="Proteomes" id="UP001432180"/>
    </source>
</evidence>
<dbReference type="InterPro" id="IPR029063">
    <property type="entry name" value="SAM-dependent_MTases_sf"/>
</dbReference>
<dbReference type="GO" id="GO:0032259">
    <property type="term" value="P:methylation"/>
    <property type="evidence" value="ECO:0007669"/>
    <property type="project" value="UniProtKB-KW"/>
</dbReference>
<evidence type="ECO:0000256" key="7">
    <source>
        <dbReference type="PROSITE-ProRule" id="PRU01016"/>
    </source>
</evidence>
<dbReference type="InterPro" id="IPR001525">
    <property type="entry name" value="C5_MeTfrase"/>
</dbReference>
<dbReference type="InterPro" id="IPR018117">
    <property type="entry name" value="C5_DNA_meth_AS"/>
</dbReference>
<dbReference type="PANTHER" id="PTHR10629:SF52">
    <property type="entry name" value="DNA (CYTOSINE-5)-METHYLTRANSFERASE 1"/>
    <property type="match status" value="1"/>
</dbReference>
<keyword evidence="3 7" id="KW-0808">Transferase</keyword>
<dbReference type="PANTHER" id="PTHR10629">
    <property type="entry name" value="CYTOSINE-SPECIFIC METHYLTRANSFERASE"/>
    <property type="match status" value="1"/>
</dbReference>
<evidence type="ECO:0000256" key="4">
    <source>
        <dbReference type="ARBA" id="ARBA00022691"/>
    </source>
</evidence>
<dbReference type="PROSITE" id="PS51679">
    <property type="entry name" value="SAM_MT_C5"/>
    <property type="match status" value="1"/>
</dbReference>
<dbReference type="PRINTS" id="PR00105">
    <property type="entry name" value="C5METTRFRASE"/>
</dbReference>
<evidence type="ECO:0000313" key="8">
    <source>
        <dbReference type="EMBL" id="WPL18355.1"/>
    </source>
</evidence>
<dbReference type="EMBL" id="CP121472">
    <property type="protein sequence ID" value="WPL18355.1"/>
    <property type="molecule type" value="Genomic_DNA"/>
</dbReference>
<dbReference type="Pfam" id="PF00145">
    <property type="entry name" value="DNA_methylase"/>
    <property type="match status" value="2"/>
</dbReference>
<dbReference type="GO" id="GO:0003886">
    <property type="term" value="F:DNA (cytosine-5-)-methyltransferase activity"/>
    <property type="evidence" value="ECO:0007669"/>
    <property type="project" value="UniProtKB-EC"/>
</dbReference>
<name>A0ABZ0SFE8_9GAMM</name>
<evidence type="ECO:0000256" key="1">
    <source>
        <dbReference type="ARBA" id="ARBA00011975"/>
    </source>
</evidence>
<feature type="active site" evidence="7">
    <location>
        <position position="80"/>
    </location>
</feature>
<dbReference type="InterPro" id="IPR050390">
    <property type="entry name" value="C5-Methyltransferase"/>
</dbReference>
<gene>
    <name evidence="8" type="primary">haeIIIM</name>
    <name evidence="8" type="ORF">Thiowin_03426</name>
</gene>
<keyword evidence="2 7" id="KW-0489">Methyltransferase</keyword>
<dbReference type="PROSITE" id="PS00095">
    <property type="entry name" value="C5_MTASE_2"/>
    <property type="match status" value="1"/>
</dbReference>
<dbReference type="RefSeq" id="WP_328984123.1">
    <property type="nucleotide sequence ID" value="NZ_CP121472.1"/>
</dbReference>
<comment type="catalytic activity">
    <reaction evidence="6">
        <text>a 2'-deoxycytidine in DNA + S-adenosyl-L-methionine = a 5-methyl-2'-deoxycytidine in DNA + S-adenosyl-L-homocysteine + H(+)</text>
        <dbReference type="Rhea" id="RHEA:13681"/>
        <dbReference type="Rhea" id="RHEA-COMP:11369"/>
        <dbReference type="Rhea" id="RHEA-COMP:11370"/>
        <dbReference type="ChEBI" id="CHEBI:15378"/>
        <dbReference type="ChEBI" id="CHEBI:57856"/>
        <dbReference type="ChEBI" id="CHEBI:59789"/>
        <dbReference type="ChEBI" id="CHEBI:85452"/>
        <dbReference type="ChEBI" id="CHEBI:85454"/>
        <dbReference type="EC" id="2.1.1.37"/>
    </reaction>
</comment>
<dbReference type="Gene3D" id="3.40.50.150">
    <property type="entry name" value="Vaccinia Virus protein VP39"/>
    <property type="match status" value="1"/>
</dbReference>
<keyword evidence="4 7" id="KW-0949">S-adenosyl-L-methionine</keyword>
<evidence type="ECO:0000256" key="3">
    <source>
        <dbReference type="ARBA" id="ARBA00022679"/>
    </source>
</evidence>
<keyword evidence="5" id="KW-0680">Restriction system</keyword>
<dbReference type="Gene3D" id="3.90.120.10">
    <property type="entry name" value="DNA Methylase, subunit A, domain 2"/>
    <property type="match status" value="1"/>
</dbReference>
<sequence>MKSVELFAGAGGLAMGVGFAGFDSLGVFERDPWACKTVRQNQQRGYAPVADWPLFEGDVRDFDWSSMVEQVDLLAGGPPCQPFSMGGKHRADNDPRDMFPITADIVRVLRPRSFLIENVKGLTRSSFANYFQYILLQLEFPQVARKARENWTEHLQRLQAKKTSNARGTTDLTYHLLPTLVNAADHGVPQCRERVFIVGFRSDLDVDWSFPRATHSLDALLYSQWVSGEYWERHRITKQRRPPLPAKFAKRIRQLSGGFALFNEAPWRTVRDALVDLPDPTQPLGMHGFHNHVFQDGAKAYPGHTGSPVDLPAKTLKAGDHGVPGGENMMRLSNGAVRYFTVRESARLQTFPDGYVFHGSWTETMRQLGNAVPVALARRVAASVAMHLALCDERGLLNQRARKRA</sequence>
<dbReference type="SUPFAM" id="SSF53335">
    <property type="entry name" value="S-adenosyl-L-methionine-dependent methyltransferases"/>
    <property type="match status" value="1"/>
</dbReference>
<organism evidence="8 9">
    <name type="scientific">Thiorhodovibrio winogradskyi</name>
    <dbReference type="NCBI Taxonomy" id="77007"/>
    <lineage>
        <taxon>Bacteria</taxon>
        <taxon>Pseudomonadati</taxon>
        <taxon>Pseudomonadota</taxon>
        <taxon>Gammaproteobacteria</taxon>
        <taxon>Chromatiales</taxon>
        <taxon>Chromatiaceae</taxon>
        <taxon>Thiorhodovibrio</taxon>
    </lineage>
</organism>
<evidence type="ECO:0000256" key="6">
    <source>
        <dbReference type="ARBA" id="ARBA00047422"/>
    </source>
</evidence>
<accession>A0ABZ0SFE8</accession>